<comment type="subcellular location">
    <subcellularLocation>
        <location evidence="1">Cell membrane</location>
        <topology evidence="1">Multi-pass membrane protein</topology>
    </subcellularLocation>
</comment>
<evidence type="ECO:0000256" key="4">
    <source>
        <dbReference type="ARBA" id="ARBA00022475"/>
    </source>
</evidence>
<dbReference type="InterPro" id="IPR000522">
    <property type="entry name" value="ABC_transptr_permease_BtuC"/>
</dbReference>
<dbReference type="Pfam" id="PF01032">
    <property type="entry name" value="FecCD"/>
    <property type="match status" value="1"/>
</dbReference>
<dbReference type="Gene3D" id="1.10.3470.10">
    <property type="entry name" value="ABC transporter involved in vitamin B12 uptake, BtuC"/>
    <property type="match status" value="1"/>
</dbReference>
<comment type="similarity">
    <text evidence="2">Belongs to the binding-protein-dependent transport system permease family. FecCD subfamily.</text>
</comment>
<dbReference type="PANTHER" id="PTHR30472:SF25">
    <property type="entry name" value="ABC TRANSPORTER PERMEASE PROTEIN MJ0876-RELATED"/>
    <property type="match status" value="1"/>
</dbReference>
<dbReference type="EMBL" id="AF016580">
    <property type="protein sequence ID" value="AAB94548.1"/>
    <property type="molecule type" value="Genomic_DNA"/>
</dbReference>
<organism evidence="9">
    <name type="scientific">Vibrio cholerae</name>
    <dbReference type="NCBI Taxonomy" id="666"/>
    <lineage>
        <taxon>Bacteria</taxon>
        <taxon>Pseudomonadati</taxon>
        <taxon>Pseudomonadota</taxon>
        <taxon>Gammaproteobacteria</taxon>
        <taxon>Vibrionales</taxon>
        <taxon>Vibrionaceae</taxon>
        <taxon>Vibrio</taxon>
    </lineage>
</organism>
<proteinExistence type="inferred from homology"/>
<accession>O52046</accession>
<feature type="transmembrane region" description="Helical" evidence="8">
    <location>
        <begin position="95"/>
        <end position="112"/>
    </location>
</feature>
<keyword evidence="6 8" id="KW-1133">Transmembrane helix</keyword>
<dbReference type="FunFam" id="1.10.3470.10:FF:000001">
    <property type="entry name" value="Vitamin B12 ABC transporter permease BtuC"/>
    <property type="match status" value="1"/>
</dbReference>
<keyword evidence="3" id="KW-0813">Transport</keyword>
<keyword evidence="7 8" id="KW-0472">Membrane</keyword>
<feature type="transmembrane region" description="Helical" evidence="8">
    <location>
        <begin position="220"/>
        <end position="250"/>
    </location>
</feature>
<evidence type="ECO:0000256" key="6">
    <source>
        <dbReference type="ARBA" id="ARBA00022989"/>
    </source>
</evidence>
<keyword evidence="4" id="KW-1003">Cell membrane</keyword>
<feature type="transmembrane region" description="Helical" evidence="8">
    <location>
        <begin position="124"/>
        <end position="144"/>
    </location>
</feature>
<evidence type="ECO:0000256" key="3">
    <source>
        <dbReference type="ARBA" id="ARBA00022448"/>
    </source>
</evidence>
<dbReference type="CDD" id="cd06550">
    <property type="entry name" value="TM_ABC_iron-siderophores_like"/>
    <property type="match status" value="1"/>
</dbReference>
<feature type="transmembrane region" description="Helical" evidence="8">
    <location>
        <begin position="347"/>
        <end position="366"/>
    </location>
</feature>
<feature type="transmembrane region" description="Helical" evidence="8">
    <location>
        <begin position="156"/>
        <end position="174"/>
    </location>
</feature>
<reference evidence="9" key="1">
    <citation type="submission" date="1997-07" db="EMBL/GenBank/DDBJ databases">
        <authorList>
            <person name="Occhino D.O."/>
            <person name="Payne S.M."/>
        </authorList>
    </citation>
    <scope>NUCLEOTIDE SEQUENCE</scope>
    <source>
        <strain evidence="9">CA401</strain>
    </source>
</reference>
<dbReference type="SUPFAM" id="SSF81345">
    <property type="entry name" value="ABC transporter involved in vitamin B12 uptake, BtuC"/>
    <property type="match status" value="1"/>
</dbReference>
<dbReference type="AlphaFoldDB" id="O52046"/>
<dbReference type="InterPro" id="IPR037294">
    <property type="entry name" value="ABC_BtuC-like"/>
</dbReference>
<evidence type="ECO:0000256" key="5">
    <source>
        <dbReference type="ARBA" id="ARBA00022692"/>
    </source>
</evidence>
<dbReference type="GO" id="GO:0033214">
    <property type="term" value="P:siderophore-iron import into cell"/>
    <property type="evidence" value="ECO:0007669"/>
    <property type="project" value="TreeGrafter"/>
</dbReference>
<dbReference type="PANTHER" id="PTHR30472">
    <property type="entry name" value="FERRIC ENTEROBACTIN TRANSPORT SYSTEM PERMEASE PROTEIN"/>
    <property type="match status" value="1"/>
</dbReference>
<sequence>MASLSRRLRSEKSARSAAYSNSAVPLRPLPVLRRFPFAVTISCLTLAVFFAGLYSITVGPMNITISDSIQSLLFRSEQLTNAIHLVIHDIRLPRTLLCLLVGAILALCGTAMQGLFRNPLAEPGIIGVSSGASLGAALAIVLLSDVVSSLPWVNSLVLPIAAFIGGALTTVLVYRLGTSKFGTSVTIMLLAGVAISALAGAGIGYLNYLASDQMLRDLTLWSMGSVAGATTSSILLCSVTLIMLFAYFHWRSMALNALLLGEAEARHLGVPVQKLKREMILLSAVGVGVAVSAAGMIGFVGLVVPHIGRMLVGPDHRNLVPVSTLLGALMLTLADMVARVAVAPAELPIGIVTALVGAPFFLYLLFQQKGRIF</sequence>
<evidence type="ECO:0000256" key="1">
    <source>
        <dbReference type="ARBA" id="ARBA00004651"/>
    </source>
</evidence>
<dbReference type="GO" id="GO:0005886">
    <property type="term" value="C:plasma membrane"/>
    <property type="evidence" value="ECO:0007669"/>
    <property type="project" value="UniProtKB-SubCell"/>
</dbReference>
<keyword evidence="5 8" id="KW-0812">Transmembrane</keyword>
<feature type="transmembrane region" description="Helical" evidence="8">
    <location>
        <begin position="186"/>
        <end position="208"/>
    </location>
</feature>
<name>O52046_VIBCL</name>
<protein>
    <submittedName>
        <fullName evidence="9">HutC</fullName>
    </submittedName>
</protein>
<evidence type="ECO:0000256" key="8">
    <source>
        <dbReference type="SAM" id="Phobius"/>
    </source>
</evidence>
<evidence type="ECO:0000256" key="7">
    <source>
        <dbReference type="ARBA" id="ARBA00023136"/>
    </source>
</evidence>
<evidence type="ECO:0000256" key="2">
    <source>
        <dbReference type="ARBA" id="ARBA00007935"/>
    </source>
</evidence>
<gene>
    <name evidence="9" type="primary">hutC</name>
</gene>
<dbReference type="GO" id="GO:0022857">
    <property type="term" value="F:transmembrane transporter activity"/>
    <property type="evidence" value="ECO:0007669"/>
    <property type="project" value="InterPro"/>
</dbReference>
<feature type="transmembrane region" description="Helical" evidence="8">
    <location>
        <begin position="280"/>
        <end position="307"/>
    </location>
</feature>
<feature type="transmembrane region" description="Helical" evidence="8">
    <location>
        <begin position="319"/>
        <end position="341"/>
    </location>
</feature>
<evidence type="ECO:0000313" key="9">
    <source>
        <dbReference type="EMBL" id="AAB94548.1"/>
    </source>
</evidence>
<feature type="transmembrane region" description="Helical" evidence="8">
    <location>
        <begin position="35"/>
        <end position="56"/>
    </location>
</feature>